<organism evidence="3 4">
    <name type="scientific">Hortaea werneckii</name>
    <name type="common">Black yeast</name>
    <name type="synonym">Cladosporium werneckii</name>
    <dbReference type="NCBI Taxonomy" id="91943"/>
    <lineage>
        <taxon>Eukaryota</taxon>
        <taxon>Fungi</taxon>
        <taxon>Dikarya</taxon>
        <taxon>Ascomycota</taxon>
        <taxon>Pezizomycotina</taxon>
        <taxon>Dothideomycetes</taxon>
        <taxon>Dothideomycetidae</taxon>
        <taxon>Mycosphaerellales</taxon>
        <taxon>Teratosphaeriaceae</taxon>
        <taxon>Hortaea</taxon>
    </lineage>
</organism>
<feature type="compositionally biased region" description="Polar residues" evidence="1">
    <location>
        <begin position="187"/>
        <end position="196"/>
    </location>
</feature>
<comment type="caution">
    <text evidence="3">The sequence shown here is derived from an EMBL/GenBank/DDBJ whole genome shotgun (WGS) entry which is preliminary data.</text>
</comment>
<proteinExistence type="predicted"/>
<sequence>MQLLTVAATFFATYAVAAHDVVALADIQARDEFQPDPIIGLADIQPRDEFQPTADSLNSLYMTNDISWAGEGQNLCNLSGYCSSCFAFILQGRHPLIHHTGNSLPDGLAKNVSSAGPEQGMTCFLYDGENCTGIQSLPIVHPGYANLDAIDFNNRALSWKCWKYCGFMGASSSAVPSSTSSGGSSSENPNDVTHSLTVPGVPITSTAVFSEPRPTSTSIVTITSTNSSGLFIPLISVNDPVRLVGLSTNILLPVRSNLNIV</sequence>
<gene>
    <name evidence="3" type="ORF">D0866_06175</name>
</gene>
<feature type="signal peptide" evidence="2">
    <location>
        <begin position="1"/>
        <end position="18"/>
    </location>
</feature>
<protein>
    <submittedName>
        <fullName evidence="3">Uncharacterized protein</fullName>
    </submittedName>
</protein>
<evidence type="ECO:0000256" key="2">
    <source>
        <dbReference type="SAM" id="SignalP"/>
    </source>
</evidence>
<dbReference type="Proteomes" id="UP000276864">
    <property type="component" value="Unassembled WGS sequence"/>
</dbReference>
<evidence type="ECO:0000313" key="4">
    <source>
        <dbReference type="Proteomes" id="UP000276864"/>
    </source>
</evidence>
<accession>A0A3M7B005</accession>
<evidence type="ECO:0000313" key="3">
    <source>
        <dbReference type="EMBL" id="RMY33071.1"/>
    </source>
</evidence>
<keyword evidence="2" id="KW-0732">Signal</keyword>
<feature type="compositionally biased region" description="Low complexity" evidence="1">
    <location>
        <begin position="176"/>
        <end position="186"/>
    </location>
</feature>
<feature type="chain" id="PRO_5018100297" evidence="2">
    <location>
        <begin position="19"/>
        <end position="261"/>
    </location>
</feature>
<reference evidence="3 4" key="1">
    <citation type="journal article" date="2018" name="BMC Genomics">
        <title>Genomic evidence for intraspecific hybridization in a clonal and extremely halotolerant yeast.</title>
        <authorList>
            <person name="Gostincar C."/>
            <person name="Stajich J.E."/>
            <person name="Zupancic J."/>
            <person name="Zalar P."/>
            <person name="Gunde-Cimerman N."/>
        </authorList>
    </citation>
    <scope>NUCLEOTIDE SEQUENCE [LARGE SCALE GENOMIC DNA]</scope>
    <source>
        <strain evidence="3 4">EXF-6651</strain>
    </source>
</reference>
<evidence type="ECO:0000256" key="1">
    <source>
        <dbReference type="SAM" id="MobiDB-lite"/>
    </source>
</evidence>
<dbReference type="AlphaFoldDB" id="A0A3M7B005"/>
<name>A0A3M7B005_HORWE</name>
<feature type="region of interest" description="Disordered" evidence="1">
    <location>
        <begin position="176"/>
        <end position="197"/>
    </location>
</feature>
<dbReference type="EMBL" id="QWIM01000573">
    <property type="protein sequence ID" value="RMY33071.1"/>
    <property type="molecule type" value="Genomic_DNA"/>
</dbReference>